<accession>A0AA39U104</accession>
<evidence type="ECO:0000259" key="1">
    <source>
        <dbReference type="Pfam" id="PF01814"/>
    </source>
</evidence>
<name>A0AA39U104_9PEZI</name>
<gene>
    <name evidence="2" type="ORF">B0T14DRAFT_441965</name>
</gene>
<feature type="domain" description="Hemerythrin-like" evidence="1">
    <location>
        <begin position="34"/>
        <end position="115"/>
    </location>
</feature>
<dbReference type="AlphaFoldDB" id="A0AA39U104"/>
<reference evidence="2" key="1">
    <citation type="submission" date="2023-06" db="EMBL/GenBank/DDBJ databases">
        <title>Genome-scale phylogeny and comparative genomics of the fungal order Sordariales.</title>
        <authorList>
            <consortium name="Lawrence Berkeley National Laboratory"/>
            <person name="Hensen N."/>
            <person name="Bonometti L."/>
            <person name="Westerberg I."/>
            <person name="Brannstrom I.O."/>
            <person name="Guillou S."/>
            <person name="Cros-Aarteil S."/>
            <person name="Calhoun S."/>
            <person name="Haridas S."/>
            <person name="Kuo A."/>
            <person name="Mondo S."/>
            <person name="Pangilinan J."/>
            <person name="Riley R."/>
            <person name="Labutti K."/>
            <person name="Andreopoulos B."/>
            <person name="Lipzen A."/>
            <person name="Chen C."/>
            <person name="Yanf M."/>
            <person name="Daum C."/>
            <person name="Ng V."/>
            <person name="Clum A."/>
            <person name="Steindorff A."/>
            <person name="Ohm R."/>
            <person name="Martin F."/>
            <person name="Silar P."/>
            <person name="Natvig D."/>
            <person name="Lalanne C."/>
            <person name="Gautier V."/>
            <person name="Ament-Velasquez S.L."/>
            <person name="Kruys A."/>
            <person name="Hutchinson M.I."/>
            <person name="Powell A.J."/>
            <person name="Barry K."/>
            <person name="Miller A.N."/>
            <person name="Grigoriev I.V."/>
            <person name="Debuchy R."/>
            <person name="Gladieux P."/>
            <person name="Thoren M.H."/>
            <person name="Johannesson H."/>
        </authorList>
    </citation>
    <scope>NUCLEOTIDE SEQUENCE</scope>
    <source>
        <strain evidence="2">CBS 606.72</strain>
    </source>
</reference>
<keyword evidence="3" id="KW-1185">Reference proteome</keyword>
<evidence type="ECO:0000313" key="2">
    <source>
        <dbReference type="EMBL" id="KAK0609485.1"/>
    </source>
</evidence>
<comment type="caution">
    <text evidence="2">The sequence shown here is derived from an EMBL/GenBank/DDBJ whole genome shotgun (WGS) entry which is preliminary data.</text>
</comment>
<dbReference type="InterPro" id="IPR012312">
    <property type="entry name" value="Hemerythrin-like"/>
</dbReference>
<dbReference type="PANTHER" id="PTHR35585">
    <property type="entry name" value="HHE DOMAIN PROTEIN (AFU_ORTHOLOGUE AFUA_4G00730)"/>
    <property type="match status" value="1"/>
</dbReference>
<proteinExistence type="predicted"/>
<organism evidence="2 3">
    <name type="scientific">Immersiella caudata</name>
    <dbReference type="NCBI Taxonomy" id="314043"/>
    <lineage>
        <taxon>Eukaryota</taxon>
        <taxon>Fungi</taxon>
        <taxon>Dikarya</taxon>
        <taxon>Ascomycota</taxon>
        <taxon>Pezizomycotina</taxon>
        <taxon>Sordariomycetes</taxon>
        <taxon>Sordariomycetidae</taxon>
        <taxon>Sordariales</taxon>
        <taxon>Lasiosphaeriaceae</taxon>
        <taxon>Immersiella</taxon>
    </lineage>
</organism>
<protein>
    <recommendedName>
        <fullName evidence="1">Hemerythrin-like domain-containing protein</fullName>
    </recommendedName>
</protein>
<sequence>MPQISEAVRRDQRLVKSEFERLFHTAPAERPAPNDFIWTLDRYLIVEDLVLTPTLENHVARGGERCRRLLDDFESMNLKLRHMRQYETTEPSFDAAMRAIWVDLEPHIREEASEDLDRLEQNMARSDSEALGQKYEHIKELLQKPYGKGGVPDARTLDAILEMPRQELMTKIGACT</sequence>
<dbReference type="EMBL" id="JAULSU010000008">
    <property type="protein sequence ID" value="KAK0609485.1"/>
    <property type="molecule type" value="Genomic_DNA"/>
</dbReference>
<evidence type="ECO:0000313" key="3">
    <source>
        <dbReference type="Proteomes" id="UP001175000"/>
    </source>
</evidence>
<dbReference type="PANTHER" id="PTHR35585:SF1">
    <property type="entry name" value="HHE DOMAIN PROTEIN (AFU_ORTHOLOGUE AFUA_4G00730)"/>
    <property type="match status" value="1"/>
</dbReference>
<dbReference type="Pfam" id="PF01814">
    <property type="entry name" value="Hemerythrin"/>
    <property type="match status" value="1"/>
</dbReference>
<dbReference type="Proteomes" id="UP001175000">
    <property type="component" value="Unassembled WGS sequence"/>
</dbReference>